<proteinExistence type="predicted"/>
<dbReference type="OrthoDB" id="9812661at2"/>
<keyword evidence="8" id="KW-1185">Reference proteome</keyword>
<organism evidence="7 8">
    <name type="scientific">Pseudobacteroides cellulosolvens ATCC 35603 = DSM 2933</name>
    <dbReference type="NCBI Taxonomy" id="398512"/>
    <lineage>
        <taxon>Bacteria</taxon>
        <taxon>Bacillati</taxon>
        <taxon>Bacillota</taxon>
        <taxon>Clostridia</taxon>
        <taxon>Eubacteriales</taxon>
        <taxon>Oscillospiraceae</taxon>
        <taxon>Pseudobacteroides</taxon>
    </lineage>
</organism>
<keyword evidence="5 6" id="KW-0472">Membrane</keyword>
<keyword evidence="3" id="KW-0133">Cell shape</keyword>
<dbReference type="PATRIC" id="fig|398512.5.peg.203"/>
<sequence length="377" mass="41559">MYFVEKTKGLNIVKNFDYLLFSAVLLLSTLGFLVVRSATLTRADGGFRIAVSQLAGLVIGITLAVIMSYIDYKDFKLFGSGLYIVSVILLIVVLKFGSGEELGSRSWLDLGFVTLQPSEVAKVAFIMVASIFLERILEGQRRGSFIKLILYSSIIIGLVVIQKDFGTSMVFMAIFLIMLFICRVPIKYFVSMVAAIIPVGLIMWFFVLNEKRKGRIISFLYPELDPQGAGFNVLRSKYAIGSGQLWGKGLFEGIQTQNNMVPVKESDFIFSVIGEELGFIGAVVIVFLLFFILIRCIYIAKNSRDKYGSIMVIGVAGMIAVHTFENIGMSIGILPCTGIPLPFVSQGATNLVTNFMAIGIVLSVSARRKKVIFNSSQ</sequence>
<dbReference type="SMR" id="A0A0L6JGV2"/>
<feature type="transmembrane region" description="Helical" evidence="6">
    <location>
        <begin position="77"/>
        <end position="98"/>
    </location>
</feature>
<dbReference type="AlphaFoldDB" id="A0A0L6JGV2"/>
<feature type="transmembrane region" description="Helical" evidence="6">
    <location>
        <begin position="47"/>
        <end position="70"/>
    </location>
</feature>
<dbReference type="InterPro" id="IPR001182">
    <property type="entry name" value="FtsW/RodA"/>
</dbReference>
<name>A0A0L6JGV2_9FIRM</name>
<evidence type="ECO:0000313" key="8">
    <source>
        <dbReference type="Proteomes" id="UP000036923"/>
    </source>
</evidence>
<protein>
    <submittedName>
        <fullName evidence="7">Cell cycle protein</fullName>
    </submittedName>
</protein>
<feature type="transmembrane region" description="Helical" evidence="6">
    <location>
        <begin position="277"/>
        <end position="298"/>
    </location>
</feature>
<feature type="transmembrane region" description="Helical" evidence="6">
    <location>
        <begin position="167"/>
        <end position="182"/>
    </location>
</feature>
<evidence type="ECO:0000256" key="2">
    <source>
        <dbReference type="ARBA" id="ARBA00022692"/>
    </source>
</evidence>
<feature type="transmembrane region" description="Helical" evidence="6">
    <location>
        <begin position="189"/>
        <end position="207"/>
    </location>
</feature>
<dbReference type="eggNOG" id="COG0772">
    <property type="taxonomic scope" value="Bacteria"/>
</dbReference>
<evidence type="ECO:0000256" key="1">
    <source>
        <dbReference type="ARBA" id="ARBA00004141"/>
    </source>
</evidence>
<dbReference type="STRING" id="398512.Bccel_0192"/>
<accession>A0A0L6JGV2</accession>
<evidence type="ECO:0000256" key="6">
    <source>
        <dbReference type="SAM" id="Phobius"/>
    </source>
</evidence>
<feature type="transmembrane region" description="Helical" evidence="6">
    <location>
        <begin position="145"/>
        <end position="161"/>
    </location>
</feature>
<evidence type="ECO:0000313" key="7">
    <source>
        <dbReference type="EMBL" id="KNY24935.1"/>
    </source>
</evidence>
<dbReference type="GO" id="GO:0008360">
    <property type="term" value="P:regulation of cell shape"/>
    <property type="evidence" value="ECO:0007669"/>
    <property type="project" value="UniProtKB-KW"/>
</dbReference>
<feature type="transmembrane region" description="Helical" evidence="6">
    <location>
        <begin position="110"/>
        <end position="133"/>
    </location>
</feature>
<keyword evidence="4 6" id="KW-1133">Transmembrane helix</keyword>
<dbReference type="Pfam" id="PF01098">
    <property type="entry name" value="FTSW_RODA_SPOVE"/>
    <property type="match status" value="1"/>
</dbReference>
<feature type="transmembrane region" description="Helical" evidence="6">
    <location>
        <begin position="347"/>
        <end position="366"/>
    </location>
</feature>
<feature type="transmembrane region" description="Helical" evidence="6">
    <location>
        <begin position="16"/>
        <end position="35"/>
    </location>
</feature>
<comment type="subcellular location">
    <subcellularLocation>
        <location evidence="1">Membrane</location>
        <topology evidence="1">Multi-pass membrane protein</topology>
    </subcellularLocation>
</comment>
<dbReference type="Proteomes" id="UP000036923">
    <property type="component" value="Unassembled WGS sequence"/>
</dbReference>
<gene>
    <name evidence="7" type="ORF">Bccel_0192</name>
</gene>
<evidence type="ECO:0000256" key="3">
    <source>
        <dbReference type="ARBA" id="ARBA00022960"/>
    </source>
</evidence>
<keyword evidence="2 6" id="KW-0812">Transmembrane</keyword>
<comment type="caution">
    <text evidence="7">The sequence shown here is derived from an EMBL/GenBank/DDBJ whole genome shotgun (WGS) entry which is preliminary data.</text>
</comment>
<dbReference type="GO" id="GO:0051301">
    <property type="term" value="P:cell division"/>
    <property type="evidence" value="ECO:0007669"/>
    <property type="project" value="InterPro"/>
</dbReference>
<evidence type="ECO:0000256" key="4">
    <source>
        <dbReference type="ARBA" id="ARBA00022989"/>
    </source>
</evidence>
<reference evidence="8" key="1">
    <citation type="submission" date="2015-07" db="EMBL/GenBank/DDBJ databases">
        <title>Near-Complete Genome Sequence of the Cellulolytic Bacterium Bacteroides (Pseudobacteroides) cellulosolvens ATCC 35603.</title>
        <authorList>
            <person name="Dassa B."/>
            <person name="Utturkar S.M."/>
            <person name="Klingeman D.M."/>
            <person name="Hurt R.A."/>
            <person name="Keller M."/>
            <person name="Xu J."/>
            <person name="Reddy Y.H.K."/>
            <person name="Borovok I."/>
            <person name="Grinberg I.R."/>
            <person name="Lamed R."/>
            <person name="Zhivin O."/>
            <person name="Bayer E.A."/>
            <person name="Brown S.D."/>
        </authorList>
    </citation>
    <scope>NUCLEOTIDE SEQUENCE [LARGE SCALE GENOMIC DNA]</scope>
    <source>
        <strain evidence="8">DSM 2933</strain>
    </source>
</reference>
<dbReference type="PANTHER" id="PTHR30474:SF1">
    <property type="entry name" value="PEPTIDOGLYCAN GLYCOSYLTRANSFERASE MRDB"/>
    <property type="match status" value="1"/>
</dbReference>
<dbReference type="GO" id="GO:0005886">
    <property type="term" value="C:plasma membrane"/>
    <property type="evidence" value="ECO:0007669"/>
    <property type="project" value="TreeGrafter"/>
</dbReference>
<dbReference type="GO" id="GO:0032153">
    <property type="term" value="C:cell division site"/>
    <property type="evidence" value="ECO:0007669"/>
    <property type="project" value="TreeGrafter"/>
</dbReference>
<feature type="transmembrane region" description="Helical" evidence="6">
    <location>
        <begin position="310"/>
        <end position="335"/>
    </location>
</feature>
<dbReference type="GO" id="GO:0015648">
    <property type="term" value="F:lipid-linked peptidoglycan transporter activity"/>
    <property type="evidence" value="ECO:0007669"/>
    <property type="project" value="TreeGrafter"/>
</dbReference>
<dbReference type="EMBL" id="LGTC01000001">
    <property type="protein sequence ID" value="KNY24935.1"/>
    <property type="molecule type" value="Genomic_DNA"/>
</dbReference>
<evidence type="ECO:0000256" key="5">
    <source>
        <dbReference type="ARBA" id="ARBA00023136"/>
    </source>
</evidence>
<dbReference type="PANTHER" id="PTHR30474">
    <property type="entry name" value="CELL CYCLE PROTEIN"/>
    <property type="match status" value="1"/>
</dbReference>
<dbReference type="RefSeq" id="WP_036939613.1">
    <property type="nucleotide sequence ID" value="NZ_JQKC01000009.1"/>
</dbReference>